<comment type="caution">
    <text evidence="2">The sequence shown here is derived from an EMBL/GenBank/DDBJ whole genome shotgun (WGS) entry which is preliminary data.</text>
</comment>
<feature type="compositionally biased region" description="Polar residues" evidence="1">
    <location>
        <begin position="93"/>
        <end position="106"/>
    </location>
</feature>
<dbReference type="Proteomes" id="UP000886998">
    <property type="component" value="Unassembled WGS sequence"/>
</dbReference>
<evidence type="ECO:0000313" key="3">
    <source>
        <dbReference type="Proteomes" id="UP000886998"/>
    </source>
</evidence>
<dbReference type="EMBL" id="BMAV01020048">
    <property type="protein sequence ID" value="GFY73422.1"/>
    <property type="molecule type" value="Genomic_DNA"/>
</dbReference>
<reference evidence="2" key="1">
    <citation type="submission" date="2020-08" db="EMBL/GenBank/DDBJ databases">
        <title>Multicomponent nature underlies the extraordinary mechanical properties of spider dragline silk.</title>
        <authorList>
            <person name="Kono N."/>
            <person name="Nakamura H."/>
            <person name="Mori M."/>
            <person name="Yoshida Y."/>
            <person name="Ohtoshi R."/>
            <person name="Malay A.D."/>
            <person name="Moran D.A.P."/>
            <person name="Tomita M."/>
            <person name="Numata K."/>
            <person name="Arakawa K."/>
        </authorList>
    </citation>
    <scope>NUCLEOTIDE SEQUENCE</scope>
</reference>
<evidence type="ECO:0000256" key="1">
    <source>
        <dbReference type="SAM" id="MobiDB-lite"/>
    </source>
</evidence>
<proteinExistence type="predicted"/>
<protein>
    <submittedName>
        <fullName evidence="2">Retrovirus-related Pol polyprotein from type-1 retrotransposable element R2</fullName>
    </submittedName>
</protein>
<sequence>MVTRTPNLERHASNHYIYGNRKLGGCGVPSAAEDSDFYLVDSAFKLLTSRDENVTFEALAQLTRTVAHRIGRQPTDGDLGAYMSGSMEGDYAETTNQLSSTRQLVT</sequence>
<evidence type="ECO:0000313" key="2">
    <source>
        <dbReference type="EMBL" id="GFY73422.1"/>
    </source>
</evidence>
<keyword evidence="3" id="KW-1185">Reference proteome</keyword>
<accession>A0A8X6YK20</accession>
<name>A0A8X6YK20_9ARAC</name>
<organism evidence="2 3">
    <name type="scientific">Trichonephila inaurata madagascariensis</name>
    <dbReference type="NCBI Taxonomy" id="2747483"/>
    <lineage>
        <taxon>Eukaryota</taxon>
        <taxon>Metazoa</taxon>
        <taxon>Ecdysozoa</taxon>
        <taxon>Arthropoda</taxon>
        <taxon>Chelicerata</taxon>
        <taxon>Arachnida</taxon>
        <taxon>Araneae</taxon>
        <taxon>Araneomorphae</taxon>
        <taxon>Entelegynae</taxon>
        <taxon>Araneoidea</taxon>
        <taxon>Nephilidae</taxon>
        <taxon>Trichonephila</taxon>
        <taxon>Trichonephila inaurata</taxon>
    </lineage>
</organism>
<feature type="region of interest" description="Disordered" evidence="1">
    <location>
        <begin position="73"/>
        <end position="106"/>
    </location>
</feature>
<dbReference type="AlphaFoldDB" id="A0A8X6YK20"/>
<dbReference type="OrthoDB" id="6437252at2759"/>
<gene>
    <name evidence="2" type="primary">PO21_52</name>
    <name evidence="2" type="ORF">TNIN_259051</name>
</gene>